<dbReference type="EMBL" id="JACEEZ010022110">
    <property type="protein sequence ID" value="KAG0712780.1"/>
    <property type="molecule type" value="Genomic_DNA"/>
</dbReference>
<accession>A0A8J4XSF7</accession>
<reference evidence="2" key="1">
    <citation type="submission" date="2020-07" db="EMBL/GenBank/DDBJ databases">
        <title>The High-quality genome of the commercially important snow crab, Chionoecetes opilio.</title>
        <authorList>
            <person name="Jeong J.-H."/>
            <person name="Ryu S."/>
        </authorList>
    </citation>
    <scope>NUCLEOTIDE SEQUENCE</scope>
    <source>
        <strain evidence="2">MADBK_172401_WGS</strain>
        <tissue evidence="2">Digestive gland</tissue>
    </source>
</reference>
<sequence length="132" mass="14608">MIYAGPQELTKTFFFLFFLFLPVICDVKKILLIIYCVSSAPSGCMPARLSLGVMAFLGFVMMTSVRINLSVAIVAMVRQNASNAAQAETECRGNESLTMLRQDGRGNQDADAYAQRTKDTEMGRSGNVYKHH</sequence>
<keyword evidence="1" id="KW-1133">Transmembrane helix</keyword>
<dbReference type="AlphaFoldDB" id="A0A8J4XSF7"/>
<evidence type="ECO:0000256" key="1">
    <source>
        <dbReference type="SAM" id="Phobius"/>
    </source>
</evidence>
<feature type="transmembrane region" description="Helical" evidence="1">
    <location>
        <begin position="49"/>
        <end position="77"/>
    </location>
</feature>
<organism evidence="2 3">
    <name type="scientific">Chionoecetes opilio</name>
    <name type="common">Atlantic snow crab</name>
    <name type="synonym">Cancer opilio</name>
    <dbReference type="NCBI Taxonomy" id="41210"/>
    <lineage>
        <taxon>Eukaryota</taxon>
        <taxon>Metazoa</taxon>
        <taxon>Ecdysozoa</taxon>
        <taxon>Arthropoda</taxon>
        <taxon>Crustacea</taxon>
        <taxon>Multicrustacea</taxon>
        <taxon>Malacostraca</taxon>
        <taxon>Eumalacostraca</taxon>
        <taxon>Eucarida</taxon>
        <taxon>Decapoda</taxon>
        <taxon>Pleocyemata</taxon>
        <taxon>Brachyura</taxon>
        <taxon>Eubrachyura</taxon>
        <taxon>Majoidea</taxon>
        <taxon>Majidae</taxon>
        <taxon>Chionoecetes</taxon>
    </lineage>
</organism>
<dbReference type="OrthoDB" id="6368752at2759"/>
<protein>
    <submittedName>
        <fullName evidence="2">Uncharacterized protein</fullName>
    </submittedName>
</protein>
<name>A0A8J4XSF7_CHIOP</name>
<gene>
    <name evidence="2" type="ORF">GWK47_017704</name>
</gene>
<keyword evidence="3" id="KW-1185">Reference proteome</keyword>
<keyword evidence="1" id="KW-0472">Membrane</keyword>
<keyword evidence="1" id="KW-0812">Transmembrane</keyword>
<feature type="transmembrane region" description="Helical" evidence="1">
    <location>
        <begin position="12"/>
        <end position="37"/>
    </location>
</feature>
<evidence type="ECO:0000313" key="3">
    <source>
        <dbReference type="Proteomes" id="UP000770661"/>
    </source>
</evidence>
<proteinExistence type="predicted"/>
<comment type="caution">
    <text evidence="2">The sequence shown here is derived from an EMBL/GenBank/DDBJ whole genome shotgun (WGS) entry which is preliminary data.</text>
</comment>
<dbReference type="Proteomes" id="UP000770661">
    <property type="component" value="Unassembled WGS sequence"/>
</dbReference>
<evidence type="ECO:0000313" key="2">
    <source>
        <dbReference type="EMBL" id="KAG0712780.1"/>
    </source>
</evidence>